<dbReference type="AlphaFoldDB" id="K8X4J3"/>
<evidence type="ECO:0000313" key="1">
    <source>
        <dbReference type="EMBL" id="EKT64592.1"/>
    </source>
</evidence>
<evidence type="ECO:0000313" key="2">
    <source>
        <dbReference type="Proteomes" id="UP000009336"/>
    </source>
</evidence>
<dbReference type="HOGENOM" id="CLU_1053177_0_0_6"/>
<keyword evidence="2" id="KW-1185">Reference proteome</keyword>
<accession>K8X4J3</accession>
<dbReference type="OrthoDB" id="5905222at2"/>
<dbReference type="RefSeq" id="WP_008910508.1">
    <property type="nucleotide sequence ID" value="NZ_KB233222.1"/>
</dbReference>
<dbReference type="Proteomes" id="UP000009336">
    <property type="component" value="Unassembled WGS sequence"/>
</dbReference>
<organism evidence="1 2">
    <name type="scientific">Providencia burhodogranariea DSM 19968</name>
    <dbReference type="NCBI Taxonomy" id="1141662"/>
    <lineage>
        <taxon>Bacteria</taxon>
        <taxon>Pseudomonadati</taxon>
        <taxon>Pseudomonadota</taxon>
        <taxon>Gammaproteobacteria</taxon>
        <taxon>Enterobacterales</taxon>
        <taxon>Morganellaceae</taxon>
        <taxon>Providencia</taxon>
    </lineage>
</organism>
<dbReference type="EMBL" id="AKKL01000007">
    <property type="protein sequence ID" value="EKT64592.1"/>
    <property type="molecule type" value="Genomic_DNA"/>
</dbReference>
<dbReference type="PATRIC" id="fig|1141662.3.peg.464"/>
<sequence>MKLINYIRAFAFHNVRIAVELAEEKKSKNHIQFAKEILQIKNSSKKYLNVGYDKFHFFNNRLNQLSQVNLSVNNSNHVDYYKSVHMEEIINHVGEKKLRNLGYISNFMGKNNPGLVIHGSNQGYIYVYSGLEKEKKIIDNKLPGQFMSLPQFVNFLIEKHNLNELMTDKRPLHFICCYSGKAENNQKKAMAQELANILNRPIISYGGHEAIYSINQDHGLQEMLDNTGSIVINQDGEIVKAETQFLMPESRAPKAKPYQLKYAK</sequence>
<gene>
    <name evidence="1" type="ORF">OOA_02307</name>
</gene>
<reference evidence="1 2" key="1">
    <citation type="journal article" date="2012" name="BMC Genomics">
        <title>Comparative genomics of bacteria in the genus Providencia isolated from wild Drosophila melanogaster.</title>
        <authorList>
            <person name="Galac M.R."/>
            <person name="Lazzaro B.P."/>
        </authorList>
    </citation>
    <scope>NUCLEOTIDE SEQUENCE [LARGE SCALE GENOMIC DNA]</scope>
    <source>
        <strain evidence="1 2">DSM 19968</strain>
    </source>
</reference>
<protein>
    <submittedName>
        <fullName evidence="1">Uncharacterized protein</fullName>
    </submittedName>
</protein>
<proteinExistence type="predicted"/>
<name>K8X4J3_9GAMM</name>
<comment type="caution">
    <text evidence="1">The sequence shown here is derived from an EMBL/GenBank/DDBJ whole genome shotgun (WGS) entry which is preliminary data.</text>
</comment>